<keyword evidence="2 3" id="KW-0175">Coiled coil</keyword>
<dbReference type="GO" id="GO:0004860">
    <property type="term" value="F:protein kinase inhibitor activity"/>
    <property type="evidence" value="ECO:0007669"/>
    <property type="project" value="TreeGrafter"/>
</dbReference>
<reference evidence="5" key="2">
    <citation type="submission" date="2015-06" db="UniProtKB">
        <authorList>
            <consortium name="EnsemblMetazoa"/>
        </authorList>
    </citation>
    <scope>IDENTIFICATION</scope>
</reference>
<dbReference type="eggNOG" id="KOG2008">
    <property type="taxonomic scope" value="Eukaryota"/>
</dbReference>
<dbReference type="AlphaFoldDB" id="T1KJY9"/>
<feature type="region of interest" description="Disordered" evidence="4">
    <location>
        <begin position="350"/>
        <end position="421"/>
    </location>
</feature>
<dbReference type="KEGG" id="tut:107364724"/>
<keyword evidence="6" id="KW-1185">Reference proteome</keyword>
<evidence type="ECO:0000313" key="5">
    <source>
        <dbReference type="EnsemblMetazoa" id="tetur13g01720.1"/>
    </source>
</evidence>
<reference evidence="6" key="1">
    <citation type="submission" date="2011-08" db="EMBL/GenBank/DDBJ databases">
        <authorList>
            <person name="Rombauts S."/>
        </authorList>
    </citation>
    <scope>NUCLEOTIDE SEQUENCE</scope>
    <source>
        <strain evidence="6">London</strain>
    </source>
</reference>
<evidence type="ECO:0000256" key="1">
    <source>
        <dbReference type="ARBA" id="ARBA00007796"/>
    </source>
</evidence>
<organism evidence="5 6">
    <name type="scientific">Tetranychus urticae</name>
    <name type="common">Two-spotted spider mite</name>
    <dbReference type="NCBI Taxonomy" id="32264"/>
    <lineage>
        <taxon>Eukaryota</taxon>
        <taxon>Metazoa</taxon>
        <taxon>Ecdysozoa</taxon>
        <taxon>Arthropoda</taxon>
        <taxon>Chelicerata</taxon>
        <taxon>Arachnida</taxon>
        <taxon>Acari</taxon>
        <taxon>Acariformes</taxon>
        <taxon>Trombidiformes</taxon>
        <taxon>Prostigmata</taxon>
        <taxon>Eleutherengona</taxon>
        <taxon>Raphignathae</taxon>
        <taxon>Tetranychoidea</taxon>
        <taxon>Tetranychidae</taxon>
        <taxon>Tetranychus</taxon>
    </lineage>
</organism>
<dbReference type="Proteomes" id="UP000015104">
    <property type="component" value="Unassembled WGS sequence"/>
</dbReference>
<comment type="similarity">
    <text evidence="1">Belongs to the SH3BP5 family.</text>
</comment>
<proteinExistence type="inferred from homology"/>
<feature type="coiled-coil region" evidence="3">
    <location>
        <begin position="102"/>
        <end position="158"/>
    </location>
</feature>
<gene>
    <name evidence="5" type="primary">107364724</name>
</gene>
<dbReference type="EMBL" id="CAEY01000170">
    <property type="status" value="NOT_ANNOTATED_CDS"/>
    <property type="molecule type" value="Genomic_DNA"/>
</dbReference>
<dbReference type="STRING" id="32264.T1KJY9"/>
<name>T1KJY9_TETUR</name>
<evidence type="ECO:0000313" key="6">
    <source>
        <dbReference type="Proteomes" id="UP000015104"/>
    </source>
</evidence>
<dbReference type="OMA" id="TKCANCE"/>
<dbReference type="Pfam" id="PF05276">
    <property type="entry name" value="SH3BP5"/>
    <property type="match status" value="1"/>
</dbReference>
<dbReference type="InterPro" id="IPR007940">
    <property type="entry name" value="SH3BP5"/>
</dbReference>
<protein>
    <recommendedName>
        <fullName evidence="7">SH3 domain-binding protein 5 homolog</fullName>
    </recommendedName>
</protein>
<dbReference type="GO" id="GO:0035556">
    <property type="term" value="P:intracellular signal transduction"/>
    <property type="evidence" value="ECO:0007669"/>
    <property type="project" value="InterPro"/>
</dbReference>
<evidence type="ECO:0000256" key="3">
    <source>
        <dbReference type="SAM" id="Coils"/>
    </source>
</evidence>
<feature type="region of interest" description="Disordered" evidence="4">
    <location>
        <begin position="1"/>
        <end position="22"/>
    </location>
</feature>
<dbReference type="OrthoDB" id="446789at2759"/>
<feature type="compositionally biased region" description="Basic and acidic residues" evidence="4">
    <location>
        <begin position="350"/>
        <end position="374"/>
    </location>
</feature>
<feature type="compositionally biased region" description="Basic and acidic residues" evidence="4">
    <location>
        <begin position="8"/>
        <end position="17"/>
    </location>
</feature>
<dbReference type="PANTHER" id="PTHR19423">
    <property type="entry name" value="SH3 DOMAIN-BINDING PROTEIN 5"/>
    <property type="match status" value="1"/>
</dbReference>
<evidence type="ECO:0000256" key="2">
    <source>
        <dbReference type="ARBA" id="ARBA00023054"/>
    </source>
</evidence>
<dbReference type="GO" id="GO:0005737">
    <property type="term" value="C:cytoplasm"/>
    <property type="evidence" value="ECO:0007669"/>
    <property type="project" value="TreeGrafter"/>
</dbReference>
<evidence type="ECO:0000256" key="4">
    <source>
        <dbReference type="SAM" id="MobiDB-lite"/>
    </source>
</evidence>
<feature type="compositionally biased region" description="Polar residues" evidence="4">
    <location>
        <begin position="411"/>
        <end position="421"/>
    </location>
</feature>
<sequence length="421" mass="48349">MNQNADGKFMEETDHDSSANLDPRIGMRLEDLNKWTGKINALEKSFEEANSNFRLILNESTDRLKSLASKLGKSIEESRPYYEAKEKLIEVQIKCQRAAINYEKACQAYLEAKDRIKLAEKKFASASNEFDTTWQEMLNQANIKLMEAETMKKQSERIHQQSMKDFHSAEIVVFKLEKKLKGALQRSKIYFDEKRRFQEQLALVKEEIELTISQINCSKARYAATLKELEAISEEIHEKRNCSILKHLKREPGVGAEYKPDMLTLDSCKMLSPTQLDKFDLQISETFNCQQTEHFESSDNDSHSQASTSDAINYTKDSHSLDAFTKDENAEVNDVDKRKVLDDVCADQETKSVSDALDEKEIQVKSEDNSKSENSDESQDGTSEEFYESDKEEDTGEDEYQDVEEVKTLPDLTSINLNETH</sequence>
<dbReference type="EnsemblMetazoa" id="tetur13g01720.1">
    <property type="protein sequence ID" value="tetur13g01720.1"/>
    <property type="gene ID" value="tetur13g01720"/>
</dbReference>
<feature type="compositionally biased region" description="Acidic residues" evidence="4">
    <location>
        <begin position="375"/>
        <end position="403"/>
    </location>
</feature>
<dbReference type="HOGENOM" id="CLU_043711_2_1_1"/>
<dbReference type="PANTHER" id="PTHR19423:SF1">
    <property type="entry name" value="SH3 DOMAIN-BINDING PROTEIN 5"/>
    <property type="match status" value="1"/>
</dbReference>
<evidence type="ECO:0008006" key="7">
    <source>
        <dbReference type="Google" id="ProtNLM"/>
    </source>
</evidence>
<accession>T1KJY9</accession>